<name>A0A098VRJ7_9MICR</name>
<protein>
    <submittedName>
        <fullName evidence="2">Uncharacterized protein</fullName>
    </submittedName>
</protein>
<keyword evidence="1" id="KW-1133">Transmembrane helix</keyword>
<dbReference type="EMBL" id="JMKJ01000294">
    <property type="protein sequence ID" value="KGG51409.1"/>
    <property type="molecule type" value="Genomic_DNA"/>
</dbReference>
<keyword evidence="3" id="KW-1185">Reference proteome</keyword>
<evidence type="ECO:0000313" key="2">
    <source>
        <dbReference type="EMBL" id="KGG51409.1"/>
    </source>
</evidence>
<accession>A0A098VRJ7</accession>
<sequence length="102" mass="12025">MLFLCQYAGSLRAEMATSIHFYLLFHIVYLSCIWREKEIKVVDKEVWERRKGKNHLYGLAIKDSEEIIKPLTEGISLKGRGGNFQRRNDKKGGVYHENIFYE</sequence>
<keyword evidence="1" id="KW-0812">Transmembrane</keyword>
<dbReference type="Proteomes" id="UP000029725">
    <property type="component" value="Unassembled WGS sequence"/>
</dbReference>
<dbReference type="HOGENOM" id="CLU_2278139_0_0_1"/>
<comment type="caution">
    <text evidence="2">The sequence shown here is derived from an EMBL/GenBank/DDBJ whole genome shotgun (WGS) entry which is preliminary data.</text>
</comment>
<gene>
    <name evidence="2" type="ORF">DI09_365p10</name>
</gene>
<organism evidence="2 3">
    <name type="scientific">Mitosporidium daphniae</name>
    <dbReference type="NCBI Taxonomy" id="1485682"/>
    <lineage>
        <taxon>Eukaryota</taxon>
        <taxon>Fungi</taxon>
        <taxon>Fungi incertae sedis</taxon>
        <taxon>Microsporidia</taxon>
        <taxon>Mitosporidium</taxon>
    </lineage>
</organism>
<dbReference type="AlphaFoldDB" id="A0A098VRJ7"/>
<evidence type="ECO:0000313" key="3">
    <source>
        <dbReference type="Proteomes" id="UP000029725"/>
    </source>
</evidence>
<proteinExistence type="predicted"/>
<keyword evidence="1" id="KW-0472">Membrane</keyword>
<reference evidence="2 3" key="1">
    <citation type="submission" date="2014-04" db="EMBL/GenBank/DDBJ databases">
        <title>A new species of microsporidia sheds light on the evolution of extreme parasitism.</title>
        <authorList>
            <person name="Haag K.L."/>
            <person name="James T.Y."/>
            <person name="Larsson R."/>
            <person name="Schaer T.M."/>
            <person name="Refardt D."/>
            <person name="Pombert J.-F."/>
            <person name="Ebert D."/>
        </authorList>
    </citation>
    <scope>NUCLEOTIDE SEQUENCE [LARGE SCALE GENOMIC DNA]</scope>
    <source>
        <strain evidence="2 3">UGP3</strain>
        <tissue evidence="2">Spores</tissue>
    </source>
</reference>
<evidence type="ECO:0000256" key="1">
    <source>
        <dbReference type="SAM" id="Phobius"/>
    </source>
</evidence>
<feature type="transmembrane region" description="Helical" evidence="1">
    <location>
        <begin position="15"/>
        <end position="34"/>
    </location>
</feature>
<dbReference type="VEuPathDB" id="MicrosporidiaDB:DI09_365p10"/>